<feature type="transmembrane region" description="Helical" evidence="1">
    <location>
        <begin position="460"/>
        <end position="482"/>
    </location>
</feature>
<keyword evidence="1" id="KW-1133">Transmembrane helix</keyword>
<protein>
    <recommendedName>
        <fullName evidence="4">Transmembrane protein</fullName>
    </recommendedName>
</protein>
<evidence type="ECO:0000313" key="2">
    <source>
        <dbReference type="EMBL" id="CAD8102196.1"/>
    </source>
</evidence>
<gene>
    <name evidence="2" type="ORF">PSON_ATCC_30995.1.T0770132</name>
</gene>
<dbReference type="OrthoDB" id="294049at2759"/>
<keyword evidence="1" id="KW-0812">Transmembrane</keyword>
<evidence type="ECO:0000256" key="1">
    <source>
        <dbReference type="SAM" id="Phobius"/>
    </source>
</evidence>
<sequence length="552" mass="64677">MFIFIFLIINVQSYRIRQIQNESLEFQIPIEEETQILSLFQGRDSKLITNETLPFCQLKEINLIFETKRQHFENIVTMVHIRDGVILITSDYLLYLMKFNYQNFSGEFAKVQWKADFKELGLDSLTEMPQLLYCSTSNIGILFQTRGAILFSVQQMEQKAQKLQIRDLTEIKYRKERGVTKEYENYIFSCVGQDGLDIYKIIGNELHFIESISNTRFKDLAIIKVQNIIYLILLDQKESSISIYQMDVIKIRISLKFQQKFDEIKLEFIAIDNYQNNIFVVYKYHHKYICVEYLFTEKELLELNSFESFSKIKDVDTTEEFAILQGQNKHHIMFVTKFDGLQIMHTPQYTLLGAIDIDFFYLTNIDLTMSHLTDQNNFSMENFFFGSSKSGLFFTKFKYQEPYIICYPQPDQKNTQQNYQIIQNETIYIQSNLQNNVVLQRLTNITVFVLDDDQASYSKVVMYLGIPIGLSILLMGICFWFISKNKEIEKLETEITQIKSKKTSGLAVAVEFNTPQMIQIINSPYMPSPFSNTARVNVNTNLAKDNSMNIDG</sequence>
<evidence type="ECO:0000313" key="3">
    <source>
        <dbReference type="Proteomes" id="UP000692954"/>
    </source>
</evidence>
<evidence type="ECO:0008006" key="4">
    <source>
        <dbReference type="Google" id="ProtNLM"/>
    </source>
</evidence>
<keyword evidence="1" id="KW-0472">Membrane</keyword>
<reference evidence="2" key="1">
    <citation type="submission" date="2021-01" db="EMBL/GenBank/DDBJ databases">
        <authorList>
            <consortium name="Genoscope - CEA"/>
            <person name="William W."/>
        </authorList>
    </citation>
    <scope>NUCLEOTIDE SEQUENCE</scope>
</reference>
<dbReference type="AlphaFoldDB" id="A0A8S1PGH2"/>
<keyword evidence="3" id="KW-1185">Reference proteome</keyword>
<organism evidence="2 3">
    <name type="scientific">Paramecium sonneborni</name>
    <dbReference type="NCBI Taxonomy" id="65129"/>
    <lineage>
        <taxon>Eukaryota</taxon>
        <taxon>Sar</taxon>
        <taxon>Alveolata</taxon>
        <taxon>Ciliophora</taxon>
        <taxon>Intramacronucleata</taxon>
        <taxon>Oligohymenophorea</taxon>
        <taxon>Peniculida</taxon>
        <taxon>Parameciidae</taxon>
        <taxon>Paramecium</taxon>
    </lineage>
</organism>
<proteinExistence type="predicted"/>
<name>A0A8S1PGH2_9CILI</name>
<dbReference type="Proteomes" id="UP000692954">
    <property type="component" value="Unassembled WGS sequence"/>
</dbReference>
<accession>A0A8S1PGH2</accession>
<dbReference type="EMBL" id="CAJJDN010000077">
    <property type="protein sequence ID" value="CAD8102196.1"/>
    <property type="molecule type" value="Genomic_DNA"/>
</dbReference>
<comment type="caution">
    <text evidence="2">The sequence shown here is derived from an EMBL/GenBank/DDBJ whole genome shotgun (WGS) entry which is preliminary data.</text>
</comment>